<sequence length="171" mass="18149">MGGDASRKTSSWPRYNWILIALQLLSAAVVLVCLGWYGLNDRSGLPSDFMCWLPGVAAGFTLLYAVVGLSSSNLNVYEVFIGDAISLGFWIAVICRMALLIAKTGAFGSCAVLSEASGRNSCAASQIVLALAVDLSVLSLTRIVIAFFVRRRGPSASPDLDDCEGLYATSE</sequence>
<feature type="transmembrane region" description="Helical" evidence="1">
    <location>
        <begin position="123"/>
        <end position="149"/>
    </location>
</feature>
<keyword evidence="3" id="KW-1185">Reference proteome</keyword>
<evidence type="ECO:0000313" key="2">
    <source>
        <dbReference type="EMBL" id="PUU77821.1"/>
    </source>
</evidence>
<keyword evidence="1" id="KW-0812">Transmembrane</keyword>
<evidence type="ECO:0000256" key="1">
    <source>
        <dbReference type="SAM" id="Phobius"/>
    </source>
</evidence>
<keyword evidence="1" id="KW-0472">Membrane</keyword>
<feature type="transmembrane region" description="Helical" evidence="1">
    <location>
        <begin position="15"/>
        <end position="37"/>
    </location>
</feature>
<dbReference type="Proteomes" id="UP000244722">
    <property type="component" value="Unassembled WGS sequence"/>
</dbReference>
<evidence type="ECO:0000313" key="3">
    <source>
        <dbReference type="Proteomes" id="UP000244722"/>
    </source>
</evidence>
<comment type="caution">
    <text evidence="2">The sequence shown here is derived from an EMBL/GenBank/DDBJ whole genome shotgun (WGS) entry which is preliminary data.</text>
</comment>
<organism evidence="2 3">
    <name type="scientific">Tuber borchii</name>
    <name type="common">White truffle</name>
    <dbReference type="NCBI Taxonomy" id="42251"/>
    <lineage>
        <taxon>Eukaryota</taxon>
        <taxon>Fungi</taxon>
        <taxon>Dikarya</taxon>
        <taxon>Ascomycota</taxon>
        <taxon>Pezizomycotina</taxon>
        <taxon>Pezizomycetes</taxon>
        <taxon>Pezizales</taxon>
        <taxon>Tuberaceae</taxon>
        <taxon>Tuber</taxon>
    </lineage>
</organism>
<name>A0A2T6ZQR1_TUBBO</name>
<reference evidence="2 3" key="1">
    <citation type="submission" date="2017-04" db="EMBL/GenBank/DDBJ databases">
        <title>Draft genome sequence of Tuber borchii Vittad., a whitish edible truffle.</title>
        <authorList>
            <consortium name="DOE Joint Genome Institute"/>
            <person name="Murat C."/>
            <person name="Kuo A."/>
            <person name="Barry K.W."/>
            <person name="Clum A."/>
            <person name="Dockter R.B."/>
            <person name="Fauchery L."/>
            <person name="Iotti M."/>
            <person name="Kohler A."/>
            <person name="Labutti K."/>
            <person name="Lindquist E.A."/>
            <person name="Lipzen A."/>
            <person name="Ohm R.A."/>
            <person name="Wang M."/>
            <person name="Grigoriev I.V."/>
            <person name="Zambonelli A."/>
            <person name="Martin F.M."/>
        </authorList>
    </citation>
    <scope>NUCLEOTIDE SEQUENCE [LARGE SCALE GENOMIC DNA]</scope>
    <source>
        <strain evidence="2 3">Tbo3840</strain>
    </source>
</reference>
<keyword evidence="1" id="KW-1133">Transmembrane helix</keyword>
<dbReference type="EMBL" id="NESQ01000139">
    <property type="protein sequence ID" value="PUU77821.1"/>
    <property type="molecule type" value="Genomic_DNA"/>
</dbReference>
<accession>A0A2T6ZQR1</accession>
<dbReference type="AlphaFoldDB" id="A0A2T6ZQR1"/>
<feature type="transmembrane region" description="Helical" evidence="1">
    <location>
        <begin position="79"/>
        <end position="102"/>
    </location>
</feature>
<feature type="transmembrane region" description="Helical" evidence="1">
    <location>
        <begin position="49"/>
        <end position="67"/>
    </location>
</feature>
<proteinExistence type="predicted"/>
<dbReference type="OrthoDB" id="5349098at2759"/>
<protein>
    <submittedName>
        <fullName evidence="2">Uncharacterized protein</fullName>
    </submittedName>
</protein>
<gene>
    <name evidence="2" type="ORF">B9Z19DRAFT_134254</name>
</gene>